<dbReference type="Proteomes" id="UP000199649">
    <property type="component" value="Chromosome I"/>
</dbReference>
<keyword evidence="9" id="KW-0503">Monooxygenase</keyword>
<dbReference type="InterPro" id="IPR002938">
    <property type="entry name" value="FAD-bd"/>
</dbReference>
<evidence type="ECO:0000259" key="7">
    <source>
        <dbReference type="Pfam" id="PF01494"/>
    </source>
</evidence>
<dbReference type="Pfam" id="PF07976">
    <property type="entry name" value="Phe_hydrox_dim"/>
    <property type="match status" value="1"/>
</dbReference>
<dbReference type="NCBIfam" id="NF006144">
    <property type="entry name" value="PRK08294.1"/>
    <property type="match status" value="1"/>
</dbReference>
<dbReference type="InterPro" id="IPR036249">
    <property type="entry name" value="Thioredoxin-like_sf"/>
</dbReference>
<keyword evidence="10" id="KW-1185">Reference proteome</keyword>
<evidence type="ECO:0000313" key="10">
    <source>
        <dbReference type="Proteomes" id="UP000199649"/>
    </source>
</evidence>
<sequence>MQIHHRGYESGDPRVKPAAGHGIDRPTELPDEMDVLIVGTGPAAAVVTAQLSRFPSINARAIELRPGRLAVGQADGIQARSVETFQAFGFANEVIDEAYRNVEMCFWKPDPEEPTRIARASRAPDDATGMSEFPHIYVNQSRILDYFLRDAVRAPGRIVPDYGIEFLDATIDPDADLPVTARIRYCAGPREGEERTVRAKYLVGGDGARSSVRKALGHKLQGAASLHAWGVIDVMANTDFPDIQVKCSVQSHDQGNILLIPREGEYLVRIYVDLGETDEHDAGKVRQTPVEEIIAKANRILHPYTLDVKAVSWWSVYEVAHRITDGFDDVPAELAGVRAPHAFIMGDACHTHSAKAGQGMNVSIQDGFNLGWKLAAVLEGRAPESLLSTYAAERQVVAQDLIDFDKEWSTLMAKPVDEWDDPNELEAYYLKTIEFPAGFMTQYAESMITLGDEHQELAKGYPVGKRFKSAEVIRRADNRWRHLGHTHEADGRWRVYVFADAAAPARAGTPTADFATWWATDPASPRVRYTPTGGDEDAVFDTKVIYQQDYTEIDPNAVPDAFRPVKVPYGLIDINQVFSAGHGRDIHREREISRDGAIVIVRPDMYVAGVLPLTARDELTAFFAQHMLEPADTGATPAAELDVEVEIAEKTQLIPTENG</sequence>
<dbReference type="PRINTS" id="PR00420">
    <property type="entry name" value="RNGMNOXGNASE"/>
</dbReference>
<evidence type="ECO:0000256" key="2">
    <source>
        <dbReference type="ARBA" id="ARBA00007801"/>
    </source>
</evidence>
<dbReference type="OrthoDB" id="4246007at2"/>
<feature type="region of interest" description="Disordered" evidence="6">
    <location>
        <begin position="1"/>
        <end position="27"/>
    </location>
</feature>
<keyword evidence="4" id="KW-0274">FAD</keyword>
<protein>
    <submittedName>
        <fullName evidence="9">Phenol 2-monooxygenase</fullName>
    </submittedName>
</protein>
<dbReference type="SUPFAM" id="SSF51905">
    <property type="entry name" value="FAD/NAD(P)-binding domain"/>
    <property type="match status" value="1"/>
</dbReference>
<dbReference type="GO" id="GO:0071949">
    <property type="term" value="F:FAD binding"/>
    <property type="evidence" value="ECO:0007669"/>
    <property type="project" value="InterPro"/>
</dbReference>
<dbReference type="CDD" id="cd02979">
    <property type="entry name" value="PHOX_C"/>
    <property type="match status" value="1"/>
</dbReference>
<keyword evidence="3" id="KW-0285">Flavoprotein</keyword>
<dbReference type="Gene3D" id="3.50.50.60">
    <property type="entry name" value="FAD/NAD(P)-binding domain"/>
    <property type="match status" value="1"/>
</dbReference>
<dbReference type="InterPro" id="IPR036188">
    <property type="entry name" value="FAD/NAD-bd_sf"/>
</dbReference>
<dbReference type="SUPFAM" id="SSF52833">
    <property type="entry name" value="Thioredoxin-like"/>
    <property type="match status" value="1"/>
</dbReference>
<dbReference type="InterPro" id="IPR038220">
    <property type="entry name" value="PHOX_C_sf"/>
</dbReference>
<dbReference type="Gene3D" id="3.40.30.20">
    <property type="match status" value="1"/>
</dbReference>
<organism evidence="9 10">
    <name type="scientific">Agrococcus carbonis</name>
    <dbReference type="NCBI Taxonomy" id="684552"/>
    <lineage>
        <taxon>Bacteria</taxon>
        <taxon>Bacillati</taxon>
        <taxon>Actinomycetota</taxon>
        <taxon>Actinomycetes</taxon>
        <taxon>Micrococcales</taxon>
        <taxon>Microbacteriaceae</taxon>
        <taxon>Agrococcus</taxon>
    </lineage>
</organism>
<dbReference type="STRING" id="684552.SAMN04489719_1334"/>
<evidence type="ECO:0000259" key="8">
    <source>
        <dbReference type="Pfam" id="PF07976"/>
    </source>
</evidence>
<dbReference type="PANTHER" id="PTHR43004:SF19">
    <property type="entry name" value="BINDING MONOOXYGENASE, PUTATIVE (JCVI)-RELATED"/>
    <property type="match status" value="1"/>
</dbReference>
<name>A0A1H1NQ49_9MICO</name>
<comment type="similarity">
    <text evidence="2">Belongs to the PheA/TfdB FAD monooxygenase family.</text>
</comment>
<comment type="cofactor">
    <cofactor evidence="1">
        <name>FAD</name>
        <dbReference type="ChEBI" id="CHEBI:57692"/>
    </cofactor>
</comment>
<evidence type="ECO:0000256" key="4">
    <source>
        <dbReference type="ARBA" id="ARBA00022827"/>
    </source>
</evidence>
<dbReference type="RefSeq" id="WP_092666285.1">
    <property type="nucleotide sequence ID" value="NZ_LT629734.1"/>
</dbReference>
<dbReference type="Pfam" id="PF01494">
    <property type="entry name" value="FAD_binding_3"/>
    <property type="match status" value="1"/>
</dbReference>
<keyword evidence="5" id="KW-0560">Oxidoreductase</keyword>
<feature type="compositionally biased region" description="Basic and acidic residues" evidence="6">
    <location>
        <begin position="1"/>
        <end position="15"/>
    </location>
</feature>
<dbReference type="InterPro" id="IPR012941">
    <property type="entry name" value="Phe_hydrox_C_dim_dom"/>
</dbReference>
<accession>A0A1H1NQ49</accession>
<gene>
    <name evidence="9" type="ORF">SAMN04489719_1334</name>
</gene>
<dbReference type="InterPro" id="IPR050641">
    <property type="entry name" value="RIFMO-like"/>
</dbReference>
<dbReference type="Gene3D" id="3.30.9.10">
    <property type="entry name" value="D-Amino Acid Oxidase, subunit A, domain 2"/>
    <property type="match status" value="1"/>
</dbReference>
<evidence type="ECO:0000313" key="9">
    <source>
        <dbReference type="EMBL" id="SDS01144.1"/>
    </source>
</evidence>
<evidence type="ECO:0000256" key="1">
    <source>
        <dbReference type="ARBA" id="ARBA00001974"/>
    </source>
</evidence>
<proteinExistence type="inferred from homology"/>
<dbReference type="GO" id="GO:0016709">
    <property type="term" value="F:oxidoreductase activity, acting on paired donors, with incorporation or reduction of molecular oxygen, NAD(P)H as one donor, and incorporation of one atom of oxygen"/>
    <property type="evidence" value="ECO:0007669"/>
    <property type="project" value="UniProtKB-ARBA"/>
</dbReference>
<evidence type="ECO:0000256" key="5">
    <source>
        <dbReference type="ARBA" id="ARBA00023002"/>
    </source>
</evidence>
<evidence type="ECO:0000256" key="6">
    <source>
        <dbReference type="SAM" id="MobiDB-lite"/>
    </source>
</evidence>
<feature type="domain" description="FAD-binding" evidence="7">
    <location>
        <begin position="32"/>
        <end position="404"/>
    </location>
</feature>
<dbReference type="PANTHER" id="PTHR43004">
    <property type="entry name" value="TRK SYSTEM POTASSIUM UPTAKE PROTEIN"/>
    <property type="match status" value="1"/>
</dbReference>
<reference evidence="10" key="1">
    <citation type="submission" date="2016-10" db="EMBL/GenBank/DDBJ databases">
        <authorList>
            <person name="Varghese N."/>
            <person name="Submissions S."/>
        </authorList>
    </citation>
    <scope>NUCLEOTIDE SEQUENCE [LARGE SCALE GENOMIC DNA]</scope>
    <source>
        <strain evidence="10">DSM 22965</strain>
    </source>
</reference>
<feature type="domain" description="Phenol hydroxylase-like C-terminal dimerisation" evidence="8">
    <location>
        <begin position="441"/>
        <end position="629"/>
    </location>
</feature>
<dbReference type="SUPFAM" id="SSF54373">
    <property type="entry name" value="FAD-linked reductases, C-terminal domain"/>
    <property type="match status" value="1"/>
</dbReference>
<dbReference type="EMBL" id="LT629734">
    <property type="protein sequence ID" value="SDS01144.1"/>
    <property type="molecule type" value="Genomic_DNA"/>
</dbReference>
<dbReference type="AlphaFoldDB" id="A0A1H1NQ49"/>
<evidence type="ECO:0000256" key="3">
    <source>
        <dbReference type="ARBA" id="ARBA00022630"/>
    </source>
</evidence>